<feature type="compositionally biased region" description="Basic residues" evidence="1">
    <location>
        <begin position="1"/>
        <end position="11"/>
    </location>
</feature>
<sequence>MHRPVNKRFRKNGPNQSSDKEHKGIFLFHCGKEHNVNRRHIPGSSRMYSFFCIKIVLLFHNMCKRGKRVDELCKGSEIVLL</sequence>
<feature type="region of interest" description="Disordered" evidence="1">
    <location>
        <begin position="1"/>
        <end position="21"/>
    </location>
</feature>
<proteinExistence type="evidence at transcript level"/>
<dbReference type="AlphaFoldDB" id="B4FE14"/>
<dbReference type="EMBL" id="BT035352">
    <property type="protein sequence ID" value="ACF80357.1"/>
    <property type="molecule type" value="mRNA"/>
</dbReference>
<name>B4FE14_MAIZE</name>
<reference evidence="3" key="1">
    <citation type="journal article" date="2009" name="Plant Mol. Biol.">
        <title>Insights into corn genes derived from large-scale cDNA sequencing.</title>
        <authorList>
            <person name="Alexandrov N.N."/>
            <person name="Brover V.V."/>
            <person name="Freidin S."/>
            <person name="Troukhan M.E."/>
            <person name="Tatarinova T.V."/>
            <person name="Zhang H."/>
            <person name="Swaller T.J."/>
            <person name="Lu Y.P."/>
            <person name="Bouck J."/>
            <person name="Flavell R.B."/>
            <person name="Feldmann K.A."/>
        </authorList>
    </citation>
    <scope>NUCLEOTIDE SEQUENCE</scope>
</reference>
<reference evidence="2" key="2">
    <citation type="journal article" date="2009" name="PLoS Genet.">
        <title>Sequencing, mapping, and analysis of 27,455 maize full-length cDNAs.</title>
        <authorList>
            <person name="Soderlund C."/>
            <person name="Descour A."/>
            <person name="Kudrna D."/>
            <person name="Bomhoff M."/>
            <person name="Boyd L."/>
            <person name="Currie J."/>
            <person name="Angelova A."/>
            <person name="Collura K."/>
            <person name="Wissotski M."/>
            <person name="Ashley E."/>
            <person name="Morrow D."/>
            <person name="Fernandes J."/>
            <person name="Walbot V."/>
            <person name="Yu Y."/>
        </authorList>
    </citation>
    <scope>NUCLEOTIDE SEQUENCE</scope>
    <source>
        <strain evidence="2">B73</strain>
    </source>
</reference>
<accession>B4FE14</accession>
<protein>
    <submittedName>
        <fullName evidence="2">Uncharacterized protein</fullName>
    </submittedName>
</protein>
<dbReference type="EMBL" id="EU973847">
    <property type="protein sequence ID" value="ACG45965.1"/>
    <property type="molecule type" value="mRNA"/>
</dbReference>
<evidence type="ECO:0000256" key="1">
    <source>
        <dbReference type="SAM" id="MobiDB-lite"/>
    </source>
</evidence>
<evidence type="ECO:0000313" key="3">
    <source>
        <dbReference type="EMBL" id="ACG45965.1"/>
    </source>
</evidence>
<evidence type="ECO:0000313" key="2">
    <source>
        <dbReference type="EMBL" id="ACF80357.1"/>
    </source>
</evidence>
<organism evidence="2">
    <name type="scientific">Zea mays</name>
    <name type="common">Maize</name>
    <dbReference type="NCBI Taxonomy" id="4577"/>
    <lineage>
        <taxon>Eukaryota</taxon>
        <taxon>Viridiplantae</taxon>
        <taxon>Streptophyta</taxon>
        <taxon>Embryophyta</taxon>
        <taxon>Tracheophyta</taxon>
        <taxon>Spermatophyta</taxon>
        <taxon>Magnoliopsida</taxon>
        <taxon>Liliopsida</taxon>
        <taxon>Poales</taxon>
        <taxon>Poaceae</taxon>
        <taxon>PACMAD clade</taxon>
        <taxon>Panicoideae</taxon>
        <taxon>Andropogonodae</taxon>
        <taxon>Andropogoneae</taxon>
        <taxon>Tripsacinae</taxon>
        <taxon>Zea</taxon>
    </lineage>
</organism>